<evidence type="ECO:0000256" key="2">
    <source>
        <dbReference type="ARBA" id="ARBA00022840"/>
    </source>
</evidence>
<dbReference type="Proteomes" id="UP000286716">
    <property type="component" value="Unassembled WGS sequence"/>
</dbReference>
<comment type="caution">
    <text evidence="5">The sequence shown here is derived from an EMBL/GenBank/DDBJ whole genome shotgun (WGS) entry which is preliminary data.</text>
</comment>
<sequence length="948" mass="100203">MGGNGFPAPPPFVGRHRELGQLEQLLADVATGVAGTAEVVGEPGMGKTRLLAELAVRARRAGWLVLSGRAAEAERHVPFSVLGAALEEVGPGRLAALGPGEAGLLRTTFPALSTEAEPLETSPAERYRVHRAVRGLLETLAAPTGLVVILDDLHWADEGTAEVVDHLLRRPPEGRVLLAVAHRPRQAPSLLRRALAQHGDVLRIELAPLTPAEVDELLPVHGDAARKQALYAASGGNPFYVQALAGPYASADVGDVEGAAPAEIPEPVQAALLAELHALSPEQLVVVRAAAVAGDDVAAGLIAKTAGAELPEVLPVLDDLVRRDLLRVTAPGGRFQFRHPLVRRVTYDAAGAGWRVAAHARAAAMLREGGWPATELAHHVERSAAPGDAAAVEVLREAAAAALHRAPAAAVHWLQAALRLDPGRLELLVMRAQAYGLTGQFQESRATLHELRRLLPAELTEQHAQIAAFGALIERLMGRHVEARAQLLAELATLADQHGQAALDLKLGLANGVVLRADREHRRDWPAEALETARRHPGRPPVASALAMCALHSHVLGQVDERTVAWLDESAMLVDAARDADLAPAVETIALLGSAELCHERLDDAVRHLTRALRIVRAAGQSHVVTHLYSMLGGVDLVLGNLDRAAGHLTDERDSAHLTGSPALRSFALRSQCMLAMTLGDAEAAVRLGKEALALAEEAKLPEIGLVSGTLGAACFLAGDAATCVELMVSGGGGPDLWQVYPLERGNWYETLAAAEASLGHAKEAEEWAGRAFAQAAGLPRRTGLAHLARAHALTDPHGAADAAVRAVELLRGAGDRVRAGRAHVVAGTAFGAVADVNRAREHFGEACALFEACGAPRQAEQALRTQRRVNARQPRRRTESGADDTLTARERQVAELVAQGLTNSQIGEALYVSPKTVAVHVGRLLTKLGVSRRGGIASRLPAEPEDR</sequence>
<protein>
    <submittedName>
        <fullName evidence="5">Helix-turn-helix transcriptional regulator</fullName>
    </submittedName>
</protein>
<evidence type="ECO:0000313" key="6">
    <source>
        <dbReference type="Proteomes" id="UP000286716"/>
    </source>
</evidence>
<dbReference type="InterPro" id="IPR027417">
    <property type="entry name" value="P-loop_NTPase"/>
</dbReference>
<keyword evidence="2" id="KW-0067">ATP-binding</keyword>
<reference evidence="5 6" key="1">
    <citation type="submission" date="2018-05" db="EMBL/GenBank/DDBJ databases">
        <title>Evolution of GPA BGCs.</title>
        <authorList>
            <person name="Waglechner N."/>
            <person name="Wright G.D."/>
        </authorList>
    </citation>
    <scope>NUCLEOTIDE SEQUENCE [LARGE SCALE GENOMIC DNA]</scope>
    <source>
        <strain evidence="5 6">DSM 5908</strain>
    </source>
</reference>
<accession>A0A428WW91</accession>
<dbReference type="PANTHER" id="PTHR16305">
    <property type="entry name" value="TESTICULAR SOLUBLE ADENYLYL CYCLASE"/>
    <property type="match status" value="1"/>
</dbReference>
<dbReference type="InterPro" id="IPR041664">
    <property type="entry name" value="AAA_16"/>
</dbReference>
<evidence type="ECO:0000256" key="1">
    <source>
        <dbReference type="ARBA" id="ARBA00022741"/>
    </source>
</evidence>
<dbReference type="RefSeq" id="WP_020639035.1">
    <property type="nucleotide sequence ID" value="NZ_QHHU01000010.1"/>
</dbReference>
<gene>
    <name evidence="5" type="ORF">DMA12_08925</name>
</gene>
<dbReference type="InterPro" id="IPR000792">
    <property type="entry name" value="Tscrpt_reg_LuxR_C"/>
</dbReference>
<name>A0A428WW91_AMYBA</name>
<dbReference type="SUPFAM" id="SSF52540">
    <property type="entry name" value="P-loop containing nucleoside triphosphate hydrolases"/>
    <property type="match status" value="1"/>
</dbReference>
<feature type="region of interest" description="Disordered" evidence="3">
    <location>
        <begin position="865"/>
        <end position="888"/>
    </location>
</feature>
<dbReference type="Pfam" id="PF00196">
    <property type="entry name" value="GerE"/>
    <property type="match status" value="1"/>
</dbReference>
<dbReference type="Gene3D" id="1.10.10.10">
    <property type="entry name" value="Winged helix-like DNA-binding domain superfamily/Winged helix DNA-binding domain"/>
    <property type="match status" value="1"/>
</dbReference>
<proteinExistence type="predicted"/>
<organism evidence="5 6">
    <name type="scientific">Amycolatopsis balhimycina DSM 5908</name>
    <dbReference type="NCBI Taxonomy" id="1081091"/>
    <lineage>
        <taxon>Bacteria</taxon>
        <taxon>Bacillati</taxon>
        <taxon>Actinomycetota</taxon>
        <taxon>Actinomycetes</taxon>
        <taxon>Pseudonocardiales</taxon>
        <taxon>Pseudonocardiaceae</taxon>
        <taxon>Amycolatopsis</taxon>
    </lineage>
</organism>
<feature type="domain" description="HTH luxR-type" evidence="4">
    <location>
        <begin position="880"/>
        <end position="945"/>
    </location>
</feature>
<dbReference type="SMART" id="SM00421">
    <property type="entry name" value="HTH_LUXR"/>
    <property type="match status" value="1"/>
</dbReference>
<feature type="compositionally biased region" description="Basic residues" evidence="3">
    <location>
        <begin position="866"/>
        <end position="876"/>
    </location>
</feature>
<dbReference type="GO" id="GO:0004016">
    <property type="term" value="F:adenylate cyclase activity"/>
    <property type="evidence" value="ECO:0007669"/>
    <property type="project" value="TreeGrafter"/>
</dbReference>
<keyword evidence="1" id="KW-0547">Nucleotide-binding</keyword>
<dbReference type="PRINTS" id="PR00038">
    <property type="entry name" value="HTHLUXR"/>
</dbReference>
<dbReference type="PANTHER" id="PTHR16305:SF35">
    <property type="entry name" value="TRANSCRIPTIONAL ACTIVATOR DOMAIN"/>
    <property type="match status" value="1"/>
</dbReference>
<dbReference type="OrthoDB" id="4500249at2"/>
<dbReference type="AlphaFoldDB" id="A0A428WW91"/>
<dbReference type="SUPFAM" id="SSF46894">
    <property type="entry name" value="C-terminal effector domain of the bipartite response regulators"/>
    <property type="match status" value="1"/>
</dbReference>
<dbReference type="InterPro" id="IPR016032">
    <property type="entry name" value="Sig_transdc_resp-reg_C-effctor"/>
</dbReference>
<dbReference type="InterPro" id="IPR011990">
    <property type="entry name" value="TPR-like_helical_dom_sf"/>
</dbReference>
<dbReference type="Pfam" id="PF13191">
    <property type="entry name" value="AAA_16"/>
    <property type="match status" value="1"/>
</dbReference>
<evidence type="ECO:0000256" key="3">
    <source>
        <dbReference type="SAM" id="MobiDB-lite"/>
    </source>
</evidence>
<dbReference type="InterPro" id="IPR036388">
    <property type="entry name" value="WH-like_DNA-bd_sf"/>
</dbReference>
<keyword evidence="6" id="KW-1185">Reference proteome</keyword>
<dbReference type="GO" id="GO:0005524">
    <property type="term" value="F:ATP binding"/>
    <property type="evidence" value="ECO:0007669"/>
    <property type="project" value="UniProtKB-KW"/>
</dbReference>
<evidence type="ECO:0000313" key="5">
    <source>
        <dbReference type="EMBL" id="RSM47339.1"/>
    </source>
</evidence>
<dbReference type="PROSITE" id="PS50043">
    <property type="entry name" value="HTH_LUXR_2"/>
    <property type="match status" value="1"/>
</dbReference>
<dbReference type="PROSITE" id="PS00622">
    <property type="entry name" value="HTH_LUXR_1"/>
    <property type="match status" value="1"/>
</dbReference>
<evidence type="ECO:0000259" key="4">
    <source>
        <dbReference type="PROSITE" id="PS50043"/>
    </source>
</evidence>
<dbReference type="GO" id="GO:0005737">
    <property type="term" value="C:cytoplasm"/>
    <property type="evidence" value="ECO:0007669"/>
    <property type="project" value="TreeGrafter"/>
</dbReference>
<dbReference type="GO" id="GO:0003677">
    <property type="term" value="F:DNA binding"/>
    <property type="evidence" value="ECO:0007669"/>
    <property type="project" value="InterPro"/>
</dbReference>
<dbReference type="SUPFAM" id="SSF48452">
    <property type="entry name" value="TPR-like"/>
    <property type="match status" value="1"/>
</dbReference>
<dbReference type="Gene3D" id="1.25.40.10">
    <property type="entry name" value="Tetratricopeptide repeat domain"/>
    <property type="match status" value="1"/>
</dbReference>
<dbReference type="GO" id="GO:0006355">
    <property type="term" value="P:regulation of DNA-templated transcription"/>
    <property type="evidence" value="ECO:0007669"/>
    <property type="project" value="InterPro"/>
</dbReference>
<dbReference type="Gene3D" id="3.40.50.300">
    <property type="entry name" value="P-loop containing nucleotide triphosphate hydrolases"/>
    <property type="match status" value="1"/>
</dbReference>
<dbReference type="EMBL" id="QHHU01000010">
    <property type="protein sequence ID" value="RSM47339.1"/>
    <property type="molecule type" value="Genomic_DNA"/>
</dbReference>
<feature type="compositionally biased region" description="Basic and acidic residues" evidence="3">
    <location>
        <begin position="877"/>
        <end position="888"/>
    </location>
</feature>
<dbReference type="CDD" id="cd06170">
    <property type="entry name" value="LuxR_C_like"/>
    <property type="match status" value="1"/>
</dbReference>